<gene>
    <name evidence="1" type="ORF">MCOR_53452</name>
</gene>
<reference evidence="1 2" key="1">
    <citation type="submission" date="2020-06" db="EMBL/GenBank/DDBJ databases">
        <authorList>
            <person name="Li R."/>
            <person name="Bekaert M."/>
        </authorList>
    </citation>
    <scope>NUCLEOTIDE SEQUENCE [LARGE SCALE GENOMIC DNA]</scope>
    <source>
        <strain evidence="2">wild</strain>
    </source>
</reference>
<proteinExistence type="predicted"/>
<name>A0A6J8EN71_MYTCO</name>
<protein>
    <submittedName>
        <fullName evidence="1">Uncharacterized protein</fullName>
    </submittedName>
</protein>
<keyword evidence="2" id="KW-1185">Reference proteome</keyword>
<sequence length="223" mass="25074">MNTCQAIVNPDCSKSTIQKSPSIKRALQKVLSLCIPCIEPHKLEEYLASNDIILLNVTEIPAQIQQNIKYATVEFAGVKFKTTATSGDEYLSHVENGIVKRFLNANNFPNLQRIVICEEKYSFTPDDFKAATRQKRQTISSSTISHLKIGSEMISEHKLSKSAVIQTDLGKRLISNYLARNVKNLNITKDVVLDIDSELFLETCTKHKIDECSCPYKLHTTPV</sequence>
<dbReference type="AlphaFoldDB" id="A0A6J8EN71"/>
<accession>A0A6J8EN71</accession>
<evidence type="ECO:0000313" key="1">
    <source>
        <dbReference type="EMBL" id="CAC5421316.1"/>
    </source>
</evidence>
<dbReference type="OrthoDB" id="6151623at2759"/>
<evidence type="ECO:0000313" key="2">
    <source>
        <dbReference type="Proteomes" id="UP000507470"/>
    </source>
</evidence>
<dbReference type="EMBL" id="CACVKT020009341">
    <property type="protein sequence ID" value="CAC5421316.1"/>
    <property type="molecule type" value="Genomic_DNA"/>
</dbReference>
<organism evidence="1 2">
    <name type="scientific">Mytilus coruscus</name>
    <name type="common">Sea mussel</name>
    <dbReference type="NCBI Taxonomy" id="42192"/>
    <lineage>
        <taxon>Eukaryota</taxon>
        <taxon>Metazoa</taxon>
        <taxon>Spiralia</taxon>
        <taxon>Lophotrochozoa</taxon>
        <taxon>Mollusca</taxon>
        <taxon>Bivalvia</taxon>
        <taxon>Autobranchia</taxon>
        <taxon>Pteriomorphia</taxon>
        <taxon>Mytilida</taxon>
        <taxon>Mytiloidea</taxon>
        <taxon>Mytilidae</taxon>
        <taxon>Mytilinae</taxon>
        <taxon>Mytilus</taxon>
    </lineage>
</organism>
<dbReference type="Proteomes" id="UP000507470">
    <property type="component" value="Unassembled WGS sequence"/>
</dbReference>